<dbReference type="AlphaFoldDB" id="A0A164R178"/>
<dbReference type="OrthoDB" id="6388576at2759"/>
<evidence type="ECO:0000313" key="1">
    <source>
        <dbReference type="EMBL" id="KZS08247.1"/>
    </source>
</evidence>
<evidence type="ECO:0000313" key="2">
    <source>
        <dbReference type="Proteomes" id="UP000076858"/>
    </source>
</evidence>
<dbReference type="EMBL" id="LRGB01002277">
    <property type="protein sequence ID" value="KZS08247.1"/>
    <property type="molecule type" value="Genomic_DNA"/>
</dbReference>
<keyword evidence="2" id="KW-1185">Reference proteome</keyword>
<organism evidence="1 2">
    <name type="scientific">Daphnia magna</name>
    <dbReference type="NCBI Taxonomy" id="35525"/>
    <lineage>
        <taxon>Eukaryota</taxon>
        <taxon>Metazoa</taxon>
        <taxon>Ecdysozoa</taxon>
        <taxon>Arthropoda</taxon>
        <taxon>Crustacea</taxon>
        <taxon>Branchiopoda</taxon>
        <taxon>Diplostraca</taxon>
        <taxon>Cladocera</taxon>
        <taxon>Anomopoda</taxon>
        <taxon>Daphniidae</taxon>
        <taxon>Daphnia</taxon>
    </lineage>
</organism>
<sequence length="203" mass="22187">MLRRISAVIPLVLLPNIENELKFMKGFYLMITSRGTIIVPIHFPNSKQSTTYGKAFGDVAQAFLDTHKTSEKFLFETCNAANQDPDGTNKQAVAENNQYPNSAFEMDFLNSGIEEELITLNNTVPASTTMSIMVPVAPAQPVFSYDTYPSILAFTALPISFASPPPDLDAISKAKELSKTLSPVTEVIPCSQQTGGETNSFVR</sequence>
<comment type="caution">
    <text evidence="1">The sequence shown here is derived from an EMBL/GenBank/DDBJ whole genome shotgun (WGS) entry which is preliminary data.</text>
</comment>
<accession>A0A164R178</accession>
<dbReference type="Proteomes" id="UP000076858">
    <property type="component" value="Unassembled WGS sequence"/>
</dbReference>
<proteinExistence type="predicted"/>
<name>A0A164R178_9CRUS</name>
<gene>
    <name evidence="1" type="ORF">APZ42_027846</name>
</gene>
<reference evidence="1 2" key="1">
    <citation type="submission" date="2016-03" db="EMBL/GenBank/DDBJ databases">
        <title>EvidentialGene: Evidence-directed Construction of Genes on Genomes.</title>
        <authorList>
            <person name="Gilbert D.G."/>
            <person name="Choi J.-H."/>
            <person name="Mockaitis K."/>
            <person name="Colbourne J."/>
            <person name="Pfrender M."/>
        </authorList>
    </citation>
    <scope>NUCLEOTIDE SEQUENCE [LARGE SCALE GENOMIC DNA]</scope>
    <source>
        <strain evidence="1 2">Xinb3</strain>
        <tissue evidence="1">Complete organism</tissue>
    </source>
</reference>
<protein>
    <submittedName>
        <fullName evidence="1">Uncharacterized protein</fullName>
    </submittedName>
</protein>